<dbReference type="RefSeq" id="WP_118332152.1">
    <property type="nucleotide sequence ID" value="NZ_JBBNFZ010000036.1"/>
</dbReference>
<organism evidence="2 3">
    <name type="scientific">Agathobacter rectalis</name>
    <dbReference type="NCBI Taxonomy" id="39491"/>
    <lineage>
        <taxon>Bacteria</taxon>
        <taxon>Bacillati</taxon>
        <taxon>Bacillota</taxon>
        <taxon>Clostridia</taxon>
        <taxon>Lachnospirales</taxon>
        <taxon>Lachnospiraceae</taxon>
        <taxon>Agathobacter</taxon>
    </lineage>
</organism>
<dbReference type="EMBL" id="QSFZ01000002">
    <property type="protein sequence ID" value="RHA93853.1"/>
    <property type="molecule type" value="Genomic_DNA"/>
</dbReference>
<dbReference type="Proteomes" id="UP000286220">
    <property type="component" value="Unassembled WGS sequence"/>
</dbReference>
<proteinExistence type="predicted"/>
<reference evidence="2 3" key="1">
    <citation type="submission" date="2018-08" db="EMBL/GenBank/DDBJ databases">
        <title>A genome reference for cultivated species of the human gut microbiota.</title>
        <authorList>
            <person name="Zou Y."/>
            <person name="Xue W."/>
            <person name="Luo G."/>
        </authorList>
    </citation>
    <scope>NUCLEOTIDE SEQUENCE [LARGE SCALE GENOMIC DNA]</scope>
    <source>
        <strain evidence="2 3">AM42-17AT</strain>
    </source>
</reference>
<dbReference type="InterPro" id="IPR002559">
    <property type="entry name" value="Transposase_11"/>
</dbReference>
<dbReference type="AlphaFoldDB" id="A0A413U7S0"/>
<evidence type="ECO:0000259" key="1">
    <source>
        <dbReference type="Pfam" id="PF01609"/>
    </source>
</evidence>
<gene>
    <name evidence="2" type="ORF">DW912_02190</name>
</gene>
<dbReference type="GO" id="GO:0004803">
    <property type="term" value="F:transposase activity"/>
    <property type="evidence" value="ECO:0007669"/>
    <property type="project" value="InterPro"/>
</dbReference>
<dbReference type="GO" id="GO:0006313">
    <property type="term" value="P:DNA transposition"/>
    <property type="evidence" value="ECO:0007669"/>
    <property type="project" value="InterPro"/>
</dbReference>
<sequence>MKDNSRFITAPFRETKAFEKLYNQRTSVERTFGDLKDNYNLDNIRVAKMARAKVFMDLSCIALIASRLPDAASRKKPQK</sequence>
<evidence type="ECO:0000313" key="3">
    <source>
        <dbReference type="Proteomes" id="UP000286220"/>
    </source>
</evidence>
<accession>A0A413U7S0</accession>
<comment type="caution">
    <text evidence="2">The sequence shown here is derived from an EMBL/GenBank/DDBJ whole genome shotgun (WGS) entry which is preliminary data.</text>
</comment>
<evidence type="ECO:0000313" key="2">
    <source>
        <dbReference type="EMBL" id="RHA93853.1"/>
    </source>
</evidence>
<protein>
    <recommendedName>
        <fullName evidence="1">Transposase IS4-like domain-containing protein</fullName>
    </recommendedName>
</protein>
<dbReference type="GO" id="GO:0003677">
    <property type="term" value="F:DNA binding"/>
    <property type="evidence" value="ECO:0007669"/>
    <property type="project" value="InterPro"/>
</dbReference>
<dbReference type="Pfam" id="PF01609">
    <property type="entry name" value="DDE_Tnp_1"/>
    <property type="match status" value="1"/>
</dbReference>
<name>A0A413U7S0_9FIRM</name>
<feature type="domain" description="Transposase IS4-like" evidence="1">
    <location>
        <begin position="15"/>
        <end position="63"/>
    </location>
</feature>